<proteinExistence type="predicted"/>
<accession>A0A0H5BLE3</accession>
<dbReference type="AlphaFoldDB" id="A0A0H5BLE3"/>
<reference evidence="1" key="1">
    <citation type="submission" date="2013-03" db="EMBL/GenBank/DDBJ databases">
        <title>Morphological and molecular characterization of Tuber bellonae in Italy.</title>
        <authorList>
            <person name="Mang S.M."/>
            <person name="Zotta T."/>
            <person name="Camele I."/>
            <person name="Rana G.L."/>
        </authorList>
    </citation>
    <scope>NUCLEOTIDE SEQUENCE</scope>
    <source>
        <strain evidence="1">D</strain>
        <tissue evidence="1">Ascocarp</tissue>
    </source>
</reference>
<feature type="non-terminal residue" evidence="1">
    <location>
        <position position="145"/>
    </location>
</feature>
<name>A0A0H5BLE3_9PEZI</name>
<feature type="non-terminal residue" evidence="1">
    <location>
        <position position="1"/>
    </location>
</feature>
<organism evidence="1">
    <name type="scientific">Tuber bellonae</name>
    <dbReference type="NCBI Taxonomy" id="1341929"/>
    <lineage>
        <taxon>Eukaryota</taxon>
        <taxon>Fungi</taxon>
        <taxon>Dikarya</taxon>
        <taxon>Ascomycota</taxon>
        <taxon>Pezizomycotina</taxon>
        <taxon>Pezizomycetes</taxon>
        <taxon>Pezizales</taxon>
        <taxon>Tuberaceae</taxon>
        <taxon>Tuber</taxon>
    </lineage>
</organism>
<gene>
    <name evidence="1" type="primary">beta tubulin</name>
</gene>
<dbReference type="EMBL" id="HF947922">
    <property type="protein sequence ID" value="CDF63914.1"/>
    <property type="molecule type" value="Genomic_DNA"/>
</dbReference>
<sequence>PKGAFMSRSFFQLFFADCGGQHVHGYVWNGSSVFLTVCSQFCNIWAGMLQNICQLQRNEKTCSSSEECLLQSRLEYAYTYFFFGRIFHYVQLCLWKQILSPCCVGRLGTRHHGRCSIWPLRKPLVRPDTLCLWTLLRPEQLGQGP</sequence>
<evidence type="ECO:0000313" key="1">
    <source>
        <dbReference type="EMBL" id="CDF63914.1"/>
    </source>
</evidence>
<protein>
    <submittedName>
        <fullName evidence="1">Beta tubulin protein</fullName>
    </submittedName>
</protein>